<evidence type="ECO:0000313" key="3">
    <source>
        <dbReference type="Proteomes" id="UP001285921"/>
    </source>
</evidence>
<dbReference type="EMBL" id="BTCL01000004">
    <property type="protein sequence ID" value="GMK44530.1"/>
    <property type="molecule type" value="Genomic_DNA"/>
</dbReference>
<protein>
    <recommendedName>
        <fullName evidence="1">DUF6843 domain-containing protein</fullName>
    </recommendedName>
</protein>
<evidence type="ECO:0000259" key="1">
    <source>
        <dbReference type="Pfam" id="PF20862"/>
    </source>
</evidence>
<accession>A0ABQ6NJ22</accession>
<dbReference type="RefSeq" id="WP_317979504.1">
    <property type="nucleotide sequence ID" value="NZ_BTCL01000004.1"/>
</dbReference>
<evidence type="ECO:0000313" key="2">
    <source>
        <dbReference type="EMBL" id="GMK44530.1"/>
    </source>
</evidence>
<proteinExistence type="predicted"/>
<dbReference type="InterPro" id="IPR049293">
    <property type="entry name" value="DUF6843"/>
</dbReference>
<feature type="domain" description="DUF6843" evidence="1">
    <location>
        <begin position="31"/>
        <end position="139"/>
    </location>
</feature>
<dbReference type="Pfam" id="PF20862">
    <property type="entry name" value="DUF6843"/>
    <property type="match status" value="1"/>
</dbReference>
<gene>
    <name evidence="2" type="ORF">PghCCS26_16580</name>
</gene>
<keyword evidence="3" id="KW-1185">Reference proteome</keyword>
<name>A0ABQ6NJ22_9BACL</name>
<reference evidence="2 3" key="1">
    <citation type="submission" date="2023-05" db="EMBL/GenBank/DDBJ databases">
        <title>Draft genome of Paenibacillus sp. CCS26.</title>
        <authorList>
            <person name="Akita H."/>
            <person name="Shinto Y."/>
            <person name="Kimura Z."/>
        </authorList>
    </citation>
    <scope>NUCLEOTIDE SEQUENCE [LARGE SCALE GENOMIC DNA]</scope>
    <source>
        <strain evidence="2 3">CCS26</strain>
    </source>
</reference>
<sequence>MNRNVITALFGLVAMLWTLGFIVIHPYSPSSTNDIYLIPEGYEGDIRVNYNVQGAPILLKEGKYDVIPVGIDGIFNTSKPEMEYGLVTDLYFYVNAAGERTPIDKLCVCVKGNGSSEIGSTVTRHTDLAITRTKCGEDFMAWGK</sequence>
<dbReference type="Proteomes" id="UP001285921">
    <property type="component" value="Unassembled WGS sequence"/>
</dbReference>
<organism evidence="2 3">
    <name type="scientific">Paenibacillus glycanilyticus</name>
    <dbReference type="NCBI Taxonomy" id="126569"/>
    <lineage>
        <taxon>Bacteria</taxon>
        <taxon>Bacillati</taxon>
        <taxon>Bacillota</taxon>
        <taxon>Bacilli</taxon>
        <taxon>Bacillales</taxon>
        <taxon>Paenibacillaceae</taxon>
        <taxon>Paenibacillus</taxon>
    </lineage>
</organism>
<comment type="caution">
    <text evidence="2">The sequence shown here is derived from an EMBL/GenBank/DDBJ whole genome shotgun (WGS) entry which is preliminary data.</text>
</comment>